<feature type="transmembrane region" description="Helical" evidence="1">
    <location>
        <begin position="195"/>
        <end position="213"/>
    </location>
</feature>
<feature type="transmembrane region" description="Helical" evidence="1">
    <location>
        <begin position="361"/>
        <end position="381"/>
    </location>
</feature>
<keyword evidence="1" id="KW-0812">Transmembrane</keyword>
<feature type="transmembrane region" description="Helical" evidence="1">
    <location>
        <begin position="259"/>
        <end position="281"/>
    </location>
</feature>
<accession>A0ABQ3V379</accession>
<proteinExistence type="predicted"/>
<sequence>MANSRKKQAKEASTASTRGPQPLRGWGLVIARIIWAAIAFTDLIVLILGVPALTIQVQKPCLDLTRATCSSLQLLPTQMATAQFLGISPGAYAAYTVTCDLLITLLFLIIGALIFWHKSNDWMGLFVSILLITFGGLGIDLVHTNALPGPLPSNNLIFLIYDFLSILSGALSLLVWPALGLFFCTFPDGRLVPRWSWIFPCLFVVQFVFYVLPSPWNFQNWPPSLQLLEILLVYGGSVGAQIYRYFFVASPLQRQQIKWLAFGFGLVVFVLLPLENILQILNGPHSILQLADPFTLMFDYLPIPLAIGVALLRYRLWDIDRVINRTLVYGLLTLILAGIYLGLVFSGEALLVGIVGKNDDLVIVGSTLIVAILFQPLRRGIQNGIDRRFYRQKYDAQRTLNAFSDTLHQQTDLAQLSEQIVAIVQETMQPTHISLWLCGPVGKESDGAPPGQE</sequence>
<feature type="transmembrane region" description="Helical" evidence="1">
    <location>
        <begin position="159"/>
        <end position="183"/>
    </location>
</feature>
<dbReference type="Proteomes" id="UP000654345">
    <property type="component" value="Unassembled WGS sequence"/>
</dbReference>
<keyword evidence="3" id="KW-1185">Reference proteome</keyword>
<feature type="transmembrane region" description="Helical" evidence="1">
    <location>
        <begin position="122"/>
        <end position="139"/>
    </location>
</feature>
<feature type="transmembrane region" description="Helical" evidence="1">
    <location>
        <begin position="225"/>
        <end position="247"/>
    </location>
</feature>
<gene>
    <name evidence="2" type="ORF">KSB_78910</name>
</gene>
<evidence type="ECO:0000313" key="2">
    <source>
        <dbReference type="EMBL" id="GHO59416.1"/>
    </source>
</evidence>
<organism evidence="2 3">
    <name type="scientific">Ktedonobacter robiniae</name>
    <dbReference type="NCBI Taxonomy" id="2778365"/>
    <lineage>
        <taxon>Bacteria</taxon>
        <taxon>Bacillati</taxon>
        <taxon>Chloroflexota</taxon>
        <taxon>Ktedonobacteria</taxon>
        <taxon>Ktedonobacterales</taxon>
        <taxon>Ktedonobacteraceae</taxon>
        <taxon>Ktedonobacter</taxon>
    </lineage>
</organism>
<feature type="transmembrane region" description="Helical" evidence="1">
    <location>
        <begin position="92"/>
        <end position="115"/>
    </location>
</feature>
<dbReference type="RefSeq" id="WP_201375605.1">
    <property type="nucleotide sequence ID" value="NZ_BNJG01000003.1"/>
</dbReference>
<protein>
    <submittedName>
        <fullName evidence="2">Uncharacterized protein</fullName>
    </submittedName>
</protein>
<name>A0ABQ3V379_9CHLR</name>
<evidence type="ECO:0000313" key="3">
    <source>
        <dbReference type="Proteomes" id="UP000654345"/>
    </source>
</evidence>
<keyword evidence="1" id="KW-1133">Transmembrane helix</keyword>
<keyword evidence="1" id="KW-0472">Membrane</keyword>
<evidence type="ECO:0000256" key="1">
    <source>
        <dbReference type="SAM" id="Phobius"/>
    </source>
</evidence>
<reference evidence="2 3" key="1">
    <citation type="journal article" date="2021" name="Int. J. Syst. Evol. Microbiol.">
        <title>Reticulibacter mediterranei gen. nov., sp. nov., within the new family Reticulibacteraceae fam. nov., and Ktedonospora formicarum gen. nov., sp. nov., Ktedonobacter robiniae sp. nov., Dictyobacter formicarum sp. nov. and Dictyobacter arantiisoli sp. nov., belonging to the class Ktedonobacteria.</title>
        <authorList>
            <person name="Yabe S."/>
            <person name="Zheng Y."/>
            <person name="Wang C.M."/>
            <person name="Sakai Y."/>
            <person name="Abe K."/>
            <person name="Yokota A."/>
            <person name="Donadio S."/>
            <person name="Cavaletti L."/>
            <person name="Monciardini P."/>
        </authorList>
    </citation>
    <scope>NUCLEOTIDE SEQUENCE [LARGE SCALE GENOMIC DNA]</scope>
    <source>
        <strain evidence="2 3">SOSP1-30</strain>
    </source>
</reference>
<feature type="transmembrane region" description="Helical" evidence="1">
    <location>
        <begin position="326"/>
        <end position="355"/>
    </location>
</feature>
<comment type="caution">
    <text evidence="2">The sequence shown here is derived from an EMBL/GenBank/DDBJ whole genome shotgun (WGS) entry which is preliminary data.</text>
</comment>
<feature type="transmembrane region" description="Helical" evidence="1">
    <location>
        <begin position="33"/>
        <end position="55"/>
    </location>
</feature>
<dbReference type="EMBL" id="BNJG01000003">
    <property type="protein sequence ID" value="GHO59416.1"/>
    <property type="molecule type" value="Genomic_DNA"/>
</dbReference>
<feature type="transmembrane region" description="Helical" evidence="1">
    <location>
        <begin position="293"/>
        <end position="314"/>
    </location>
</feature>